<proteinExistence type="predicted"/>
<reference evidence="2 3" key="1">
    <citation type="submission" date="2024-03" db="EMBL/GenBank/DDBJ databases">
        <title>Human intestinal bacterial collection.</title>
        <authorList>
            <person name="Pauvert C."/>
            <person name="Hitch T.C.A."/>
            <person name="Clavel T."/>
        </authorList>
    </citation>
    <scope>NUCLEOTIDE SEQUENCE [LARGE SCALE GENOMIC DNA]</scope>
    <source>
        <strain evidence="2 3">CLA-AP-H27</strain>
    </source>
</reference>
<dbReference type="InterPro" id="IPR007842">
    <property type="entry name" value="HEPN_dom"/>
</dbReference>
<evidence type="ECO:0000313" key="3">
    <source>
        <dbReference type="Proteomes" id="UP001437460"/>
    </source>
</evidence>
<comment type="caution">
    <text evidence="2">The sequence shown here is derived from an EMBL/GenBank/DDBJ whole genome shotgun (WGS) entry which is preliminary data.</text>
</comment>
<name>A0ABV1HL69_9FIRM</name>
<feature type="domain" description="HEPN" evidence="1">
    <location>
        <begin position="22"/>
        <end position="132"/>
    </location>
</feature>
<evidence type="ECO:0000259" key="1">
    <source>
        <dbReference type="Pfam" id="PF05168"/>
    </source>
</evidence>
<protein>
    <submittedName>
        <fullName evidence="2">HEPN domain-containing protein</fullName>
    </submittedName>
</protein>
<accession>A0ABV1HL69</accession>
<dbReference type="EMBL" id="JBBMFJ010000013">
    <property type="protein sequence ID" value="MEQ2563067.1"/>
    <property type="molecule type" value="Genomic_DNA"/>
</dbReference>
<organism evidence="2 3">
    <name type="scientific">Ventrimonas faecis</name>
    <dbReference type="NCBI Taxonomy" id="3133170"/>
    <lineage>
        <taxon>Bacteria</taxon>
        <taxon>Bacillati</taxon>
        <taxon>Bacillota</taxon>
        <taxon>Clostridia</taxon>
        <taxon>Lachnospirales</taxon>
        <taxon>Lachnospiraceae</taxon>
        <taxon>Ventrimonas</taxon>
    </lineage>
</organism>
<dbReference type="Proteomes" id="UP001437460">
    <property type="component" value="Unassembled WGS sequence"/>
</dbReference>
<evidence type="ECO:0000313" key="2">
    <source>
        <dbReference type="EMBL" id="MEQ2563067.1"/>
    </source>
</evidence>
<dbReference type="RefSeq" id="WP_349229275.1">
    <property type="nucleotide sequence ID" value="NZ_JBBMFJ010000013.1"/>
</dbReference>
<sequence length="149" mass="16725">MAGSGNNTRNPQNANDNYPAAALRHFHDAEILRDADAYENALCHYAFSVECAQKALLYWKYQLRPSAHGIDKDWTQVSSLLNAWAAIDSGLASAMPTGIMPPKLYKDHPSRRYQRCFPVTEQEMADCQAFAQSMEQVIMNMLIDGLITI</sequence>
<gene>
    <name evidence="2" type="ORF">WMO41_07800</name>
</gene>
<dbReference type="Pfam" id="PF05168">
    <property type="entry name" value="HEPN"/>
    <property type="match status" value="1"/>
</dbReference>
<keyword evidence="3" id="KW-1185">Reference proteome</keyword>